<comment type="pathway">
    <text evidence="13">Cofactor biosynthesis; NAD(+) biosynthesis; NAD(+) from nicotinamide D-ribonucleotide: step 1/1.</text>
</comment>
<dbReference type="AlphaFoldDB" id="A0A6A6NNK5"/>
<evidence type="ECO:0000256" key="12">
    <source>
        <dbReference type="ARBA" id="ARBA00093425"/>
    </source>
</evidence>
<dbReference type="Gene3D" id="3.40.50.620">
    <property type="entry name" value="HUPs"/>
    <property type="match status" value="1"/>
</dbReference>
<dbReference type="EC" id="2.7.7.18" evidence="13"/>
<comment type="catalytic activity">
    <reaction evidence="11 13">
        <text>beta-nicotinamide D-ribonucleotide + ATP + H(+) = diphosphate + NAD(+)</text>
        <dbReference type="Rhea" id="RHEA:21360"/>
        <dbReference type="ChEBI" id="CHEBI:14649"/>
        <dbReference type="ChEBI" id="CHEBI:15378"/>
        <dbReference type="ChEBI" id="CHEBI:30616"/>
        <dbReference type="ChEBI" id="CHEBI:33019"/>
        <dbReference type="ChEBI" id="CHEBI:57540"/>
        <dbReference type="EC" id="2.7.7.1"/>
    </reaction>
</comment>
<keyword evidence="6 13" id="KW-0548">Nucleotidyltransferase</keyword>
<dbReference type="GO" id="GO:0005759">
    <property type="term" value="C:mitochondrial matrix"/>
    <property type="evidence" value="ECO:0007669"/>
    <property type="project" value="UniProtKB-ARBA"/>
</dbReference>
<name>A0A6A6NNK5_9PEZI</name>
<dbReference type="InterPro" id="IPR014729">
    <property type="entry name" value="Rossmann-like_a/b/a_fold"/>
</dbReference>
<evidence type="ECO:0000256" key="2">
    <source>
        <dbReference type="ARBA" id="ARBA00004173"/>
    </source>
</evidence>
<dbReference type="GO" id="GO:0005524">
    <property type="term" value="F:ATP binding"/>
    <property type="evidence" value="ECO:0007669"/>
    <property type="project" value="UniProtKB-KW"/>
</dbReference>
<evidence type="ECO:0000313" key="17">
    <source>
        <dbReference type="Proteomes" id="UP000799766"/>
    </source>
</evidence>
<keyword evidence="10" id="KW-0496">Mitochondrion</keyword>
<proteinExistence type="inferred from homology"/>
<feature type="region of interest" description="Disordered" evidence="14">
    <location>
        <begin position="271"/>
        <end position="290"/>
    </location>
</feature>
<organism evidence="16 17">
    <name type="scientific">Lineolata rhizophorae</name>
    <dbReference type="NCBI Taxonomy" id="578093"/>
    <lineage>
        <taxon>Eukaryota</taxon>
        <taxon>Fungi</taxon>
        <taxon>Dikarya</taxon>
        <taxon>Ascomycota</taxon>
        <taxon>Pezizomycotina</taxon>
        <taxon>Dothideomycetes</taxon>
        <taxon>Dothideomycetes incertae sedis</taxon>
        <taxon>Lineolatales</taxon>
        <taxon>Lineolataceae</taxon>
        <taxon>Lineolata</taxon>
    </lineage>
</organism>
<dbReference type="Proteomes" id="UP000799766">
    <property type="component" value="Unassembled WGS sequence"/>
</dbReference>
<dbReference type="PANTHER" id="PTHR12039:SF0">
    <property type="entry name" value="NICOTINAMIDE-NUCLEOTIDE ADENYLYLTRANSFERASE"/>
    <property type="match status" value="1"/>
</dbReference>
<comment type="similarity">
    <text evidence="13">Belongs to the eukaryotic NMN adenylyltransferase family.</text>
</comment>
<evidence type="ECO:0000256" key="7">
    <source>
        <dbReference type="ARBA" id="ARBA00022741"/>
    </source>
</evidence>
<dbReference type="InterPro" id="IPR005248">
    <property type="entry name" value="NadD/NMNAT"/>
</dbReference>
<protein>
    <recommendedName>
        <fullName evidence="13">Nicotinamide-nucleotide adenylyltransferase</fullName>
        <ecNumber evidence="13">2.7.7.1</ecNumber>
        <ecNumber evidence="13">2.7.7.18</ecNumber>
    </recommendedName>
</protein>
<comment type="subcellular location">
    <subcellularLocation>
        <location evidence="2">Mitochondrion</location>
    </subcellularLocation>
</comment>
<evidence type="ECO:0000256" key="4">
    <source>
        <dbReference type="ARBA" id="ARBA00022642"/>
    </source>
</evidence>
<keyword evidence="5 13" id="KW-0808">Transferase</keyword>
<evidence type="ECO:0000313" key="16">
    <source>
        <dbReference type="EMBL" id="KAF2452863.1"/>
    </source>
</evidence>
<dbReference type="OrthoDB" id="422187at2759"/>
<sequence>MDATSPPPPQLRSLENYTLPRDRMKRLLSDSSKTPLALVSCGSFSPITYLHLRMPEMAADWARFNTDFEVVGAWLSPVGDAYKKAGLAAAHHRLEMCRRATEGTWVMVDDWEALHEEYQPTANVLDHFAEELNKDGGIETYTGERKKIRVSLLAGADLIQTMSTPGLWSPADLDKILGTYGAFIIEREGTDADEALANLQKWKDNIYFIHQLVKNDVSSTRIRLFLRRDMSVRWLIPQSVIDYIEANGLYKPDEGESGEKGATRAAVTAAEKGEVNKAESSKSAKKGIES</sequence>
<feature type="domain" description="Cytidyltransferase-like" evidence="15">
    <location>
        <begin position="41"/>
        <end position="223"/>
    </location>
</feature>
<dbReference type="UniPathway" id="UPA00253">
    <property type="reaction ID" value="UER00600"/>
</dbReference>
<keyword evidence="7 13" id="KW-0547">Nucleotide-binding</keyword>
<dbReference type="PANTHER" id="PTHR12039">
    <property type="entry name" value="NICOTINAMIDE MONONUCLEOTIDE ADENYLYLTRANSFERASE"/>
    <property type="match status" value="1"/>
</dbReference>
<evidence type="ECO:0000256" key="11">
    <source>
        <dbReference type="ARBA" id="ARBA00049001"/>
    </source>
</evidence>
<evidence type="ECO:0000256" key="13">
    <source>
        <dbReference type="RuleBase" id="RU362021"/>
    </source>
</evidence>
<comment type="function">
    <text evidence="12">Catalyzes the formation of NAD(+) from nicotinamide mononucleotide (NMN) and ATP. Can also use the deamidated form; nicotinic acid mononucleotide (NaMN) as substrate with the same efficiency. Can use triazofurin monophosphate (TrMP) as substrate. Can also use GTP and ITP as nucleotide donors. Also catalyzes the reverse reaction, i.e. the pyrophosphorolytic cleavage of NAD(+). For the pyrophosphorolytic activity, can use NAD(+), NADH, NaAD, nicotinic acid adenine dinucleotide phosphate (NHD), nicotinamide guanine dinucleotide (NGD) as substrates. Fails to cleave phosphorylated dinucleotides NADP(+), NADPH and NaADP(+). Protects against axonal degeneration following injury. May be involved in the maintenance of axonal integrity. Also functions as a stress-response chaperone protein that prevents toxic aggregation of proteins; this function may be independent of its NAD(+) synthesis activity.</text>
</comment>
<evidence type="ECO:0000256" key="6">
    <source>
        <dbReference type="ARBA" id="ARBA00022695"/>
    </source>
</evidence>
<dbReference type="NCBIfam" id="TIGR00482">
    <property type="entry name" value="nicotinate (nicotinamide) nucleotide adenylyltransferase"/>
    <property type="match status" value="1"/>
</dbReference>
<dbReference type="FunFam" id="3.40.50.620:FF:000221">
    <property type="entry name" value="Nicotinamide/nicotinic acid mononucleotide adenylyltransferase 3"/>
    <property type="match status" value="1"/>
</dbReference>
<evidence type="ECO:0000259" key="15">
    <source>
        <dbReference type="Pfam" id="PF01467"/>
    </source>
</evidence>
<evidence type="ECO:0000256" key="9">
    <source>
        <dbReference type="ARBA" id="ARBA00023027"/>
    </source>
</evidence>
<gene>
    <name evidence="16" type="ORF">BDY21DRAFT_388375</name>
</gene>
<evidence type="ECO:0000256" key="8">
    <source>
        <dbReference type="ARBA" id="ARBA00022840"/>
    </source>
</evidence>
<dbReference type="SUPFAM" id="SSF52374">
    <property type="entry name" value="Nucleotidylyl transferase"/>
    <property type="match status" value="1"/>
</dbReference>
<dbReference type="EMBL" id="MU001702">
    <property type="protein sequence ID" value="KAF2452863.1"/>
    <property type="molecule type" value="Genomic_DNA"/>
</dbReference>
<dbReference type="GO" id="GO:0009435">
    <property type="term" value="P:NAD+ biosynthetic process"/>
    <property type="evidence" value="ECO:0007669"/>
    <property type="project" value="UniProtKB-UniPathway"/>
</dbReference>
<dbReference type="InterPro" id="IPR004821">
    <property type="entry name" value="Cyt_trans-like"/>
</dbReference>
<keyword evidence="4 13" id="KW-0662">Pyridine nucleotide biosynthesis</keyword>
<reference evidence="16" key="1">
    <citation type="journal article" date="2020" name="Stud. Mycol.">
        <title>101 Dothideomycetes genomes: a test case for predicting lifestyles and emergence of pathogens.</title>
        <authorList>
            <person name="Haridas S."/>
            <person name="Albert R."/>
            <person name="Binder M."/>
            <person name="Bloem J."/>
            <person name="Labutti K."/>
            <person name="Salamov A."/>
            <person name="Andreopoulos B."/>
            <person name="Baker S."/>
            <person name="Barry K."/>
            <person name="Bills G."/>
            <person name="Bluhm B."/>
            <person name="Cannon C."/>
            <person name="Castanera R."/>
            <person name="Culley D."/>
            <person name="Daum C."/>
            <person name="Ezra D."/>
            <person name="Gonzalez J."/>
            <person name="Henrissat B."/>
            <person name="Kuo A."/>
            <person name="Liang C."/>
            <person name="Lipzen A."/>
            <person name="Lutzoni F."/>
            <person name="Magnuson J."/>
            <person name="Mondo S."/>
            <person name="Nolan M."/>
            <person name="Ohm R."/>
            <person name="Pangilinan J."/>
            <person name="Park H.-J."/>
            <person name="Ramirez L."/>
            <person name="Alfaro M."/>
            <person name="Sun H."/>
            <person name="Tritt A."/>
            <person name="Yoshinaga Y."/>
            <person name="Zwiers L.-H."/>
            <person name="Turgeon B."/>
            <person name="Goodwin S."/>
            <person name="Spatafora J."/>
            <person name="Crous P."/>
            <person name="Grigoriev I."/>
        </authorList>
    </citation>
    <scope>NUCLEOTIDE SEQUENCE</scope>
    <source>
        <strain evidence="16">ATCC 16933</strain>
    </source>
</reference>
<keyword evidence="8 13" id="KW-0067">ATP-binding</keyword>
<dbReference type="EC" id="2.7.7.1" evidence="13"/>
<evidence type="ECO:0000256" key="5">
    <source>
        <dbReference type="ARBA" id="ARBA00022679"/>
    </source>
</evidence>
<dbReference type="Pfam" id="PF01467">
    <property type="entry name" value="CTP_transf_like"/>
    <property type="match status" value="1"/>
</dbReference>
<evidence type="ECO:0000256" key="3">
    <source>
        <dbReference type="ARBA" id="ARBA00011881"/>
    </source>
</evidence>
<comment type="catalytic activity">
    <reaction evidence="13">
        <text>nicotinate beta-D-ribonucleotide + ATP + H(+) = deamido-NAD(+) + diphosphate</text>
        <dbReference type="Rhea" id="RHEA:22860"/>
        <dbReference type="ChEBI" id="CHEBI:15378"/>
        <dbReference type="ChEBI" id="CHEBI:30616"/>
        <dbReference type="ChEBI" id="CHEBI:33019"/>
        <dbReference type="ChEBI" id="CHEBI:57502"/>
        <dbReference type="ChEBI" id="CHEBI:58437"/>
        <dbReference type="EC" id="2.7.7.18"/>
    </reaction>
</comment>
<evidence type="ECO:0000256" key="1">
    <source>
        <dbReference type="ARBA" id="ARBA00001946"/>
    </source>
</evidence>
<accession>A0A6A6NNK5</accession>
<evidence type="ECO:0000256" key="10">
    <source>
        <dbReference type="ARBA" id="ARBA00023128"/>
    </source>
</evidence>
<evidence type="ECO:0000256" key="14">
    <source>
        <dbReference type="SAM" id="MobiDB-lite"/>
    </source>
</evidence>
<dbReference type="GO" id="GO:0004515">
    <property type="term" value="F:nicotinate-nucleotide adenylyltransferase activity"/>
    <property type="evidence" value="ECO:0007669"/>
    <property type="project" value="UniProtKB-EC"/>
</dbReference>
<keyword evidence="9 13" id="KW-0520">NAD</keyword>
<dbReference type="GO" id="GO:0000309">
    <property type="term" value="F:nicotinamide-nucleotide adenylyltransferase activity"/>
    <property type="evidence" value="ECO:0007669"/>
    <property type="project" value="UniProtKB-EC"/>
</dbReference>
<dbReference type="InterPro" id="IPR051182">
    <property type="entry name" value="Euk_NMN_adenylyltrnsfrase"/>
</dbReference>
<comment type="cofactor">
    <cofactor evidence="1">
        <name>Mg(2+)</name>
        <dbReference type="ChEBI" id="CHEBI:18420"/>
    </cofactor>
</comment>
<keyword evidence="17" id="KW-1185">Reference proteome</keyword>
<comment type="subunit">
    <text evidence="3">Homotetramer.</text>
</comment>